<evidence type="ECO:0000259" key="1">
    <source>
        <dbReference type="Pfam" id="PF03781"/>
    </source>
</evidence>
<evidence type="ECO:0000313" key="3">
    <source>
        <dbReference type="Proteomes" id="UP000516148"/>
    </source>
</evidence>
<dbReference type="GO" id="GO:0120147">
    <property type="term" value="F:formylglycine-generating oxidase activity"/>
    <property type="evidence" value="ECO:0007669"/>
    <property type="project" value="TreeGrafter"/>
</dbReference>
<dbReference type="AlphaFoldDB" id="A0A7H0LQN2"/>
<organism evidence="2 3">
    <name type="scientific">Sphingomonas alpina</name>
    <dbReference type="NCBI Taxonomy" id="653931"/>
    <lineage>
        <taxon>Bacteria</taxon>
        <taxon>Pseudomonadati</taxon>
        <taxon>Pseudomonadota</taxon>
        <taxon>Alphaproteobacteria</taxon>
        <taxon>Sphingomonadales</taxon>
        <taxon>Sphingomonadaceae</taxon>
        <taxon>Sphingomonas</taxon>
    </lineage>
</organism>
<protein>
    <submittedName>
        <fullName evidence="2">Formylglycine-generating enzyme family protein</fullName>
    </submittedName>
</protein>
<sequence>MRWIPGGNFIMGEDPYYPEEGPARTIAIKGFWIDTHELTNAEFAAFVKATGYRTLAERNPPVLPDAPPDMRVPGSAVFTVPSQDDPRWWRWAVGAQWRHPSGPKESIAGHEADPVVQIAYDDAVAYARWAGKELPTEEQWEYAARGGQSALPEPVAADGKPTANYYQGVFPQRDLGTDGYKGRAPVGCFPANGYGLHDMIGNVWEWTSNAAGPAPDMHVIKGGSYLCAGNYCARYRPAARQFQERGLGTDHIGFRLVDNRKPPPNR</sequence>
<accession>A0A7H0LQN2</accession>
<name>A0A7H0LQN2_9SPHN</name>
<dbReference type="InterPro" id="IPR051043">
    <property type="entry name" value="Sulfatase_Mod_Factor_Kinase"/>
</dbReference>
<reference evidence="2 3" key="1">
    <citation type="submission" date="2020-09" db="EMBL/GenBank/DDBJ databases">
        <title>Sphingomonas sp., a new species isolated from pork steak.</title>
        <authorList>
            <person name="Heidler von Heilborn D."/>
        </authorList>
    </citation>
    <scope>NUCLEOTIDE SEQUENCE [LARGE SCALE GENOMIC DNA]</scope>
    <source>
        <strain evidence="3">S8-3T</strain>
    </source>
</reference>
<dbReference type="PANTHER" id="PTHR23150:SF19">
    <property type="entry name" value="FORMYLGLYCINE-GENERATING ENZYME"/>
    <property type="match status" value="1"/>
</dbReference>
<dbReference type="EMBL" id="CP061038">
    <property type="protein sequence ID" value="QNQ11985.1"/>
    <property type="molecule type" value="Genomic_DNA"/>
</dbReference>
<dbReference type="PANTHER" id="PTHR23150">
    <property type="entry name" value="SULFATASE MODIFYING FACTOR 1, 2"/>
    <property type="match status" value="1"/>
</dbReference>
<dbReference type="Gene3D" id="3.90.1580.10">
    <property type="entry name" value="paralog of FGE (formylglycine-generating enzyme)"/>
    <property type="match status" value="1"/>
</dbReference>
<gene>
    <name evidence="2" type="ORF">H3Z74_11875</name>
</gene>
<evidence type="ECO:0000313" key="2">
    <source>
        <dbReference type="EMBL" id="QNQ11985.1"/>
    </source>
</evidence>
<feature type="domain" description="Sulfatase-modifying factor enzyme-like" evidence="1">
    <location>
        <begin position="3"/>
        <end position="257"/>
    </location>
</feature>
<dbReference type="KEGG" id="spap:H3Z74_11875"/>
<dbReference type="InterPro" id="IPR016187">
    <property type="entry name" value="CTDL_fold"/>
</dbReference>
<dbReference type="InterPro" id="IPR042095">
    <property type="entry name" value="SUMF_sf"/>
</dbReference>
<proteinExistence type="predicted"/>
<keyword evidence="3" id="KW-1185">Reference proteome</keyword>
<dbReference type="Pfam" id="PF03781">
    <property type="entry name" value="FGE-sulfatase"/>
    <property type="match status" value="1"/>
</dbReference>
<dbReference type="SUPFAM" id="SSF56436">
    <property type="entry name" value="C-type lectin-like"/>
    <property type="match status" value="1"/>
</dbReference>
<dbReference type="Proteomes" id="UP000516148">
    <property type="component" value="Chromosome"/>
</dbReference>
<dbReference type="InterPro" id="IPR005532">
    <property type="entry name" value="SUMF_dom"/>
</dbReference>